<feature type="domain" description="Glycoside hydrolase family 38 central" evidence="1">
    <location>
        <begin position="495"/>
        <end position="573"/>
    </location>
</feature>
<dbReference type="PANTHER" id="PTHR46017:SF1">
    <property type="entry name" value="ALPHA-MANNOSIDASE 2C1"/>
    <property type="match status" value="1"/>
</dbReference>
<dbReference type="Pfam" id="PF01074">
    <property type="entry name" value="Glyco_hydro_38N"/>
    <property type="match status" value="1"/>
</dbReference>
<dbReference type="InterPro" id="IPR015341">
    <property type="entry name" value="Glyco_hydro_38_cen"/>
</dbReference>
<dbReference type="Pfam" id="PF17677">
    <property type="entry name" value="Glyco_hydro38C2"/>
    <property type="match status" value="1"/>
</dbReference>
<protein>
    <submittedName>
        <fullName evidence="2">Alpha-mannosidase</fullName>
    </submittedName>
</protein>
<name>A0ABS6FVS2_9BACL</name>
<proteinExistence type="predicted"/>
<dbReference type="SMART" id="SM00872">
    <property type="entry name" value="Alpha-mann_mid"/>
    <property type="match status" value="1"/>
</dbReference>
<sequence>MKRISRFVQFLEREQWTEKRLLEQWKVRETRYIAQGVYEDTAGEERERLLDRLTGGPGTTYFLSRLLELPGDWQPLDTALLYYGTGEGLLCIDGRPYHGLDRNHWFVQLPEAQEGKLLLEIELFDPFPEPSDPLNNQAPIRPPMHSAEFAIVLINRPVYSLLHTVKMVHEAVLLLPVSDMRRIRLERALERTMDTLYLQPERLADAERTALAEQDLREAALQEQVPDGRNGVMHMVGQSHIDVAWLWPLKETQRKVGRTFSTICALMDRYPDFTYSQSQPQLYAYVKEHYPELYKRIKLRVAEGRWELVGGMWVEPDLNIPSGESLVRQILYGQRFYEQEFGKRSTIEWLPDTFGYCASLPQLLKQSGIDYFMTTKLGWNDTNKFPHTLFNWVGIDGTSVVAYQNHGLNEHTRPLDVQRHWEAFANKDRHDELMLLYGHGDGGGGVTHEMLENISRSELMVGQASARLSTADAFFSEIKRSGPNLPAWHGDLYLEFHRGTLTTQAYTKLSNRLAEQLYRRAEIWSSFAELGQENRTAPDGLQEGWELILLNQFHDIIPGTAIPEVYDTSRKQYARVFELGQQVLEQGLSALAAEMNTNGEGSPYAVFNSLGWSRNGTVLIESDSSLAAMKFWDTEGELPSDVRAVDEATGRVTWAVQVKNVPAFGCRIIWQRPMKEAAASAPAPVSGAGFTDSWETDRWLLRFNERGEITSWKDKKADRELIPDGGRANEIQLFHDLPVEWDAWDLDSRFEQQPAAKAKLLEKSVQIQGETLDLLLFHWRIGGSDIEQDMVFHKHTDRVDFITKVDWREEHKVLKAAFPVDIMASQATYEIPFGALARPTHRNTSWEQAQFEVCGHRFADLSENGYGVSLLNDCKYGYDIHDGVMRLTLLRAPAWPDKQADRGKHVFTYSLYPHAGDWRQAQVVREAADLNEPLQVITADTHPGIRGTSHSWLSFESGHVCLETIKKAEDGSGTILRMYESAGGQDTAVLYGLPKTARIAEVNLLEDETGLLTADDGQLTLHFRPYQIKTIKITDIASAQEV</sequence>
<dbReference type="RefSeq" id="WP_216480920.1">
    <property type="nucleotide sequence ID" value="NZ_JAHLQJ010000025.1"/>
</dbReference>
<dbReference type="Pfam" id="PF07748">
    <property type="entry name" value="Glyco_hydro_38C"/>
    <property type="match status" value="1"/>
</dbReference>
<dbReference type="CDD" id="cd10789">
    <property type="entry name" value="GH38N_AMII_ER_cytosolic"/>
    <property type="match status" value="1"/>
</dbReference>
<gene>
    <name evidence="2" type="ORF">KQJ23_21055</name>
</gene>
<dbReference type="InterPro" id="IPR000602">
    <property type="entry name" value="Glyco_hydro_38_N"/>
</dbReference>
<dbReference type="InterPro" id="IPR011682">
    <property type="entry name" value="Glyco_hydro_38_C"/>
</dbReference>
<reference evidence="2 3" key="1">
    <citation type="submission" date="2021-06" db="EMBL/GenBank/DDBJ databases">
        <authorList>
            <person name="Sun Q."/>
            <person name="Li D."/>
        </authorList>
    </citation>
    <scope>NUCLEOTIDE SEQUENCE [LARGE SCALE GENOMIC DNA]</scope>
    <source>
        <strain evidence="2 3">MSJ-6</strain>
    </source>
</reference>
<dbReference type="Pfam" id="PF09261">
    <property type="entry name" value="Alpha-mann_mid"/>
    <property type="match status" value="1"/>
</dbReference>
<dbReference type="InterPro" id="IPR041147">
    <property type="entry name" value="GH38_C"/>
</dbReference>
<dbReference type="EMBL" id="JAHLQJ010000025">
    <property type="protein sequence ID" value="MBU5674334.1"/>
    <property type="molecule type" value="Genomic_DNA"/>
</dbReference>
<evidence type="ECO:0000259" key="1">
    <source>
        <dbReference type="SMART" id="SM00872"/>
    </source>
</evidence>
<comment type="caution">
    <text evidence="2">The sequence shown here is derived from an EMBL/GenBank/DDBJ whole genome shotgun (WGS) entry which is preliminary data.</text>
</comment>
<dbReference type="PANTHER" id="PTHR46017">
    <property type="entry name" value="ALPHA-MANNOSIDASE 2C1"/>
    <property type="match status" value="1"/>
</dbReference>
<dbReference type="Proteomes" id="UP000743001">
    <property type="component" value="Unassembled WGS sequence"/>
</dbReference>
<organism evidence="2 3">
    <name type="scientific">Paenibacillus brevis</name>
    <dbReference type="NCBI Taxonomy" id="2841508"/>
    <lineage>
        <taxon>Bacteria</taxon>
        <taxon>Bacillati</taxon>
        <taxon>Bacillota</taxon>
        <taxon>Bacilli</taxon>
        <taxon>Bacillales</taxon>
        <taxon>Paenibacillaceae</taxon>
        <taxon>Paenibacillus</taxon>
    </lineage>
</organism>
<accession>A0ABS6FVS2</accession>
<evidence type="ECO:0000313" key="3">
    <source>
        <dbReference type="Proteomes" id="UP000743001"/>
    </source>
</evidence>
<evidence type="ECO:0000313" key="2">
    <source>
        <dbReference type="EMBL" id="MBU5674334.1"/>
    </source>
</evidence>
<keyword evidence="3" id="KW-1185">Reference proteome</keyword>